<dbReference type="Pfam" id="PF08028">
    <property type="entry name" value="Acyl-CoA_dh_2"/>
    <property type="match status" value="1"/>
</dbReference>
<reference evidence="5" key="1">
    <citation type="submission" date="1998-04" db="EMBL/GenBank/DDBJ databases">
        <title>A dioxygenase gene from Rhodococcus opacus NCIB12038 naphthalene degrading strain which converts indole to indigo.</title>
        <authorList>
            <person name="Kulakov L.A."/>
            <person name="Larkin M.J."/>
        </authorList>
    </citation>
    <scope>NUCLEOTIDE SEQUENCE</scope>
    <source>
        <strain evidence="5">NCIB12038</strain>
    </source>
</reference>
<gene>
    <name evidence="5" type="primary">bpfA</name>
</gene>
<proteinExistence type="inferred from homology"/>
<dbReference type="CDD" id="cd01159">
    <property type="entry name" value="NcnH"/>
    <property type="match status" value="1"/>
</dbReference>
<keyword evidence="5" id="KW-0223">Dioxygenase</keyword>
<feature type="domain" description="Acyl-CoA dehydrogenase C-terminal" evidence="4">
    <location>
        <begin position="245"/>
        <end position="376"/>
    </location>
</feature>
<organism evidence="5">
    <name type="scientific">Rhodococcus opacus</name>
    <name type="common">Nocardia opaca</name>
    <dbReference type="NCBI Taxonomy" id="37919"/>
    <lineage>
        <taxon>Bacteria</taxon>
        <taxon>Bacillati</taxon>
        <taxon>Actinomycetota</taxon>
        <taxon>Actinomycetes</taxon>
        <taxon>Mycobacteriales</taxon>
        <taxon>Nocardiaceae</taxon>
        <taxon>Rhodococcus</taxon>
    </lineage>
</organism>
<dbReference type="GO" id="GO:0033539">
    <property type="term" value="P:fatty acid beta-oxidation using acyl-CoA dehydrogenase"/>
    <property type="evidence" value="ECO:0007669"/>
    <property type="project" value="TreeGrafter"/>
</dbReference>
<dbReference type="Gene3D" id="1.20.140.10">
    <property type="entry name" value="Butyryl-CoA Dehydrogenase, subunit A, domain 3"/>
    <property type="match status" value="1"/>
</dbReference>
<dbReference type="Gene3D" id="2.40.110.10">
    <property type="entry name" value="Butyryl-CoA Dehydrogenase, subunit A, domain 2"/>
    <property type="match status" value="1"/>
</dbReference>
<dbReference type="SUPFAM" id="SSF56645">
    <property type="entry name" value="Acyl-CoA dehydrogenase NM domain-like"/>
    <property type="match status" value="1"/>
</dbReference>
<dbReference type="PANTHER" id="PTHR48083:SF19">
    <property type="entry name" value="FLAVIN-DEPENDENT MONOOXYGENASE, OXYGENASE SUBUNIT HSAA"/>
    <property type="match status" value="1"/>
</dbReference>
<dbReference type="PIRSF" id="PIRSF016578">
    <property type="entry name" value="HsaA"/>
    <property type="match status" value="1"/>
</dbReference>
<dbReference type="InterPro" id="IPR046373">
    <property type="entry name" value="Acyl-CoA_Oxase/DH_mid-dom_sf"/>
</dbReference>
<dbReference type="GO" id="GO:0051213">
    <property type="term" value="F:dioxygenase activity"/>
    <property type="evidence" value="ECO:0007669"/>
    <property type="project" value="UniProtKB-KW"/>
</dbReference>
<accession>O69789</accession>
<reference evidence="5" key="2">
    <citation type="submission" date="1998-04" db="EMBL/GenBank/DDBJ databases">
        <authorList>
            <person name="Kulakov L."/>
        </authorList>
    </citation>
    <scope>NUCLEOTIDE SEQUENCE</scope>
    <source>
        <strain evidence="5">NCIB12038</strain>
    </source>
</reference>
<dbReference type="PANTHER" id="PTHR48083">
    <property type="entry name" value="MEDIUM-CHAIN SPECIFIC ACYL-COA DEHYDROGENASE, MITOCHONDRIAL-RELATED"/>
    <property type="match status" value="1"/>
</dbReference>
<protein>
    <submittedName>
        <fullName evidence="5">Indole dioxygenase</fullName>
    </submittedName>
</protein>
<name>O69789_RHOOP</name>
<dbReference type="Pfam" id="PF02771">
    <property type="entry name" value="Acyl-CoA_dh_N"/>
    <property type="match status" value="1"/>
</dbReference>
<dbReference type="InterPro" id="IPR009100">
    <property type="entry name" value="AcylCoA_DH/oxidase_NM_dom_sf"/>
</dbReference>
<dbReference type="Gene3D" id="1.10.540.10">
    <property type="entry name" value="Acyl-CoA dehydrogenase/oxidase, N-terminal domain"/>
    <property type="match status" value="1"/>
</dbReference>
<dbReference type="SUPFAM" id="SSF47203">
    <property type="entry name" value="Acyl-CoA dehydrogenase C-terminal domain-like"/>
    <property type="match status" value="1"/>
</dbReference>
<evidence type="ECO:0000256" key="1">
    <source>
        <dbReference type="ARBA" id="ARBA00023002"/>
    </source>
</evidence>
<feature type="domain" description="Acyl-CoA dehydrogenase/oxidase N-terminal" evidence="3">
    <location>
        <begin position="27"/>
        <end position="113"/>
    </location>
</feature>
<dbReference type="InterPro" id="IPR036250">
    <property type="entry name" value="AcylCo_DH-like_C"/>
</dbReference>
<dbReference type="InterPro" id="IPR013107">
    <property type="entry name" value="Acyl-CoA_DH_C"/>
</dbReference>
<dbReference type="GO" id="GO:0003995">
    <property type="term" value="F:acyl-CoA dehydrogenase activity"/>
    <property type="evidence" value="ECO:0007669"/>
    <property type="project" value="TreeGrafter"/>
</dbReference>
<evidence type="ECO:0000259" key="4">
    <source>
        <dbReference type="Pfam" id="PF08028"/>
    </source>
</evidence>
<dbReference type="GO" id="GO:0050660">
    <property type="term" value="F:flavin adenine dinucleotide binding"/>
    <property type="evidence" value="ECO:0007669"/>
    <property type="project" value="InterPro"/>
</dbReference>
<dbReference type="GO" id="GO:0016712">
    <property type="term" value="F:oxidoreductase activity, acting on paired donors, with incorporation or reduction of molecular oxygen, reduced flavin or flavoprotein as one donor, and incorporation of one atom of oxygen"/>
    <property type="evidence" value="ECO:0007669"/>
    <property type="project" value="TreeGrafter"/>
</dbReference>
<sequence>MNQLWRRTVTATAMPRDTRDLLAEAVKIAPVVAEAAPEALELRRAPDRSVEALINGGLTVMSLPVEHGGWRAPTAVQAEVMATLTEADGSFAWVTSIYNAVGHMVCAFGDQALEEFLGSEIPRSAGVFAVTGRSAAVDGGYRVSGKWGFSSGQHHAGWIIVPGIPEEGGAPIAFLVPKAEFEVKDDWFVTGFIGTGSNTVVLDDVFVPEYRAIPFMDIVTGNYRTASLAGDTYYNQPFVPFMCAMSVGPAIGLGRAALRAFEERVGSRGITYTNYARQADAPITFHQLAEARMKLDQAKFHADRITTAVDEHAASGAAWDVVERVRCRADIAWAIKLTREACEIVEHGSGANALRAQDKLGSILRDIRTMSVHSFLLHSTNAELYGRILAGNEPDVPFI</sequence>
<dbReference type="InterPro" id="IPR050741">
    <property type="entry name" value="Acyl-CoA_dehydrogenase"/>
</dbReference>
<evidence type="ECO:0000259" key="3">
    <source>
        <dbReference type="Pfam" id="PF02771"/>
    </source>
</evidence>
<keyword evidence="1" id="KW-0560">Oxidoreductase</keyword>
<dbReference type="GO" id="GO:0005737">
    <property type="term" value="C:cytoplasm"/>
    <property type="evidence" value="ECO:0007669"/>
    <property type="project" value="TreeGrafter"/>
</dbReference>
<dbReference type="InterPro" id="IPR013786">
    <property type="entry name" value="AcylCoA_DH/ox_N"/>
</dbReference>
<comment type="similarity">
    <text evidence="2">Belongs to the HpaH/HsaA monooxygenase family.</text>
</comment>
<evidence type="ECO:0000256" key="2">
    <source>
        <dbReference type="ARBA" id="ARBA00049661"/>
    </source>
</evidence>
<dbReference type="InterPro" id="IPR037069">
    <property type="entry name" value="AcylCoA_DH/ox_N_sf"/>
</dbReference>
<evidence type="ECO:0000313" key="5">
    <source>
        <dbReference type="EMBL" id="CAA06672.1"/>
    </source>
</evidence>
<dbReference type="AlphaFoldDB" id="O69789"/>
<dbReference type="EMBL" id="AJ005688">
    <property type="protein sequence ID" value="CAA06672.1"/>
    <property type="molecule type" value="Genomic_DNA"/>
</dbReference>